<dbReference type="GO" id="GO:0016747">
    <property type="term" value="F:acyltransferase activity, transferring groups other than amino-acyl groups"/>
    <property type="evidence" value="ECO:0007669"/>
    <property type="project" value="InterPro"/>
</dbReference>
<dbReference type="InterPro" id="IPR050832">
    <property type="entry name" value="Bact_Acetyltransf"/>
</dbReference>
<dbReference type="InterPro" id="IPR000182">
    <property type="entry name" value="GNAT_dom"/>
</dbReference>
<keyword evidence="5" id="KW-1185">Reference proteome</keyword>
<evidence type="ECO:0000256" key="1">
    <source>
        <dbReference type="ARBA" id="ARBA00022679"/>
    </source>
</evidence>
<dbReference type="PROSITE" id="PS51186">
    <property type="entry name" value="GNAT"/>
    <property type="match status" value="1"/>
</dbReference>
<evidence type="ECO:0000259" key="3">
    <source>
        <dbReference type="PROSITE" id="PS51186"/>
    </source>
</evidence>
<sequence length="161" mass="17384">MSGMPDNGELLIRRSTPADLEALIALYRHLNPADPEFDKATAERAYAGMLAQPGLSVFIGFVGDVPAATVTLAVIPNLTRGGAPYALIENVVTHPAHRRRGHAGALLAHAVEKAWEAGCYKVMLLTGSTDPATLRFYENCGFTQDKTGFQTRRPPEPPRMA</sequence>
<dbReference type="Proteomes" id="UP001208771">
    <property type="component" value="Unassembled WGS sequence"/>
</dbReference>
<dbReference type="InterPro" id="IPR016181">
    <property type="entry name" value="Acyl_CoA_acyltransferase"/>
</dbReference>
<dbReference type="EMBL" id="JANFPI010000002">
    <property type="protein sequence ID" value="MCX8996581.1"/>
    <property type="molecule type" value="Genomic_DNA"/>
</dbReference>
<keyword evidence="1" id="KW-0808">Transferase</keyword>
<dbReference type="Gene3D" id="3.40.630.30">
    <property type="match status" value="1"/>
</dbReference>
<name>A0AAE3MY26_9HYPH</name>
<evidence type="ECO:0000313" key="5">
    <source>
        <dbReference type="Proteomes" id="UP001208771"/>
    </source>
</evidence>
<feature type="domain" description="N-acetyltransferase" evidence="3">
    <location>
        <begin position="10"/>
        <end position="161"/>
    </location>
</feature>
<keyword evidence="2" id="KW-0012">Acyltransferase</keyword>
<dbReference type="Pfam" id="PF00583">
    <property type="entry name" value="Acetyltransf_1"/>
    <property type="match status" value="1"/>
</dbReference>
<dbReference type="AlphaFoldDB" id="A0AAE3MY26"/>
<evidence type="ECO:0000256" key="2">
    <source>
        <dbReference type="ARBA" id="ARBA00023315"/>
    </source>
</evidence>
<organism evidence="4 5">
    <name type="scientific">Ectorhizobium quercum</name>
    <dbReference type="NCBI Taxonomy" id="2965071"/>
    <lineage>
        <taxon>Bacteria</taxon>
        <taxon>Pseudomonadati</taxon>
        <taxon>Pseudomonadota</taxon>
        <taxon>Alphaproteobacteria</taxon>
        <taxon>Hyphomicrobiales</taxon>
        <taxon>Rhizobiaceae</taxon>
        <taxon>Ectorhizobium</taxon>
    </lineage>
</organism>
<dbReference type="RefSeq" id="WP_306410367.1">
    <property type="nucleotide sequence ID" value="NZ_JANFPI010000002.1"/>
</dbReference>
<dbReference type="CDD" id="cd04301">
    <property type="entry name" value="NAT_SF"/>
    <property type="match status" value="1"/>
</dbReference>
<dbReference type="SUPFAM" id="SSF55729">
    <property type="entry name" value="Acyl-CoA N-acyltransferases (Nat)"/>
    <property type="match status" value="1"/>
</dbReference>
<proteinExistence type="predicted"/>
<protein>
    <submittedName>
        <fullName evidence="4">GNAT family N-acetyltransferase</fullName>
    </submittedName>
</protein>
<gene>
    <name evidence="4" type="ORF">NOF55_05635</name>
</gene>
<accession>A0AAE3MY26</accession>
<comment type="caution">
    <text evidence="4">The sequence shown here is derived from an EMBL/GenBank/DDBJ whole genome shotgun (WGS) entry which is preliminary data.</text>
</comment>
<evidence type="ECO:0000313" key="4">
    <source>
        <dbReference type="EMBL" id="MCX8996581.1"/>
    </source>
</evidence>
<dbReference type="PANTHER" id="PTHR43877">
    <property type="entry name" value="AMINOALKYLPHOSPHONATE N-ACETYLTRANSFERASE-RELATED-RELATED"/>
    <property type="match status" value="1"/>
</dbReference>
<reference evidence="4" key="1">
    <citation type="submission" date="2022-07" db="EMBL/GenBank/DDBJ databases">
        <title>Ectorhizobium quercum gen.nov., sp. nov.</title>
        <authorList>
            <person name="Ma T."/>
            <person name="Li Y."/>
        </authorList>
    </citation>
    <scope>NUCLEOTIDE SEQUENCE</scope>
    <source>
        <strain evidence="4">BDR2-2</strain>
    </source>
</reference>